<dbReference type="FunFam" id="2.40.30.170:FF:000010">
    <property type="entry name" value="Efflux RND transporter periplasmic adaptor subunit"/>
    <property type="match status" value="1"/>
</dbReference>
<dbReference type="PANTHER" id="PTHR30469">
    <property type="entry name" value="MULTIDRUG RESISTANCE PROTEIN MDTA"/>
    <property type="match status" value="1"/>
</dbReference>
<feature type="domain" description="Multidrug resistance protein MdtA-like alpha-helical hairpin" evidence="4">
    <location>
        <begin position="124"/>
        <end position="183"/>
    </location>
</feature>
<accession>A0A0P9ERX4</accession>
<evidence type="ECO:0000313" key="6">
    <source>
        <dbReference type="EMBL" id="SCY22110.1"/>
    </source>
</evidence>
<dbReference type="InterPro" id="IPR058792">
    <property type="entry name" value="Beta-barrel_RND_2"/>
</dbReference>
<dbReference type="InterPro" id="IPR058624">
    <property type="entry name" value="MdtA-like_HH"/>
</dbReference>
<dbReference type="GO" id="GO:0030313">
    <property type="term" value="C:cell envelope"/>
    <property type="evidence" value="ECO:0007669"/>
    <property type="project" value="UniProtKB-SubCell"/>
</dbReference>
<organism evidence="6 7">
    <name type="scientific">Thiohalorhabdus denitrificans</name>
    <dbReference type="NCBI Taxonomy" id="381306"/>
    <lineage>
        <taxon>Bacteria</taxon>
        <taxon>Pseudomonadati</taxon>
        <taxon>Pseudomonadota</taxon>
        <taxon>Gammaproteobacteria</taxon>
        <taxon>Thiohalorhabdales</taxon>
        <taxon>Thiohalorhabdaceae</taxon>
        <taxon>Thiohalorhabdus</taxon>
    </lineage>
</organism>
<dbReference type="InterPro" id="IPR006143">
    <property type="entry name" value="RND_pump_MFP"/>
</dbReference>
<evidence type="ECO:0000256" key="2">
    <source>
        <dbReference type="ARBA" id="ARBA00023054"/>
    </source>
</evidence>
<dbReference type="GO" id="GO:1990195">
    <property type="term" value="C:macrolide transmembrane transporter complex"/>
    <property type="evidence" value="ECO:0007669"/>
    <property type="project" value="InterPro"/>
</dbReference>
<dbReference type="OrthoDB" id="9800613at2"/>
<dbReference type="STRING" id="381306.AN478_01510"/>
<dbReference type="GO" id="GO:0019898">
    <property type="term" value="C:extrinsic component of membrane"/>
    <property type="evidence" value="ECO:0007669"/>
    <property type="project" value="InterPro"/>
</dbReference>
<keyword evidence="2 3" id="KW-0175">Coiled coil</keyword>
<dbReference type="Gene3D" id="6.10.140.1990">
    <property type="match status" value="1"/>
</dbReference>
<evidence type="ECO:0000256" key="3">
    <source>
        <dbReference type="SAM" id="Coils"/>
    </source>
</evidence>
<gene>
    <name evidence="6" type="ORF">SAMN05661077_1492</name>
</gene>
<dbReference type="Gene3D" id="2.40.50.100">
    <property type="match status" value="1"/>
</dbReference>
<evidence type="ECO:0000256" key="1">
    <source>
        <dbReference type="ARBA" id="ARBA00009477"/>
    </source>
</evidence>
<name>A0A0P9ERX4_9GAMM</name>
<dbReference type="RefSeq" id="WP_054964863.1">
    <property type="nucleotide sequence ID" value="NZ_FMUN01000004.1"/>
</dbReference>
<dbReference type="NCBIfam" id="TIGR01730">
    <property type="entry name" value="RND_mfp"/>
    <property type="match status" value="1"/>
</dbReference>
<evidence type="ECO:0000259" key="5">
    <source>
        <dbReference type="Pfam" id="PF25954"/>
    </source>
</evidence>
<keyword evidence="7" id="KW-1185">Reference proteome</keyword>
<dbReference type="Proteomes" id="UP000183104">
    <property type="component" value="Unassembled WGS sequence"/>
</dbReference>
<dbReference type="EMBL" id="FMUN01000004">
    <property type="protein sequence ID" value="SCY22110.1"/>
    <property type="molecule type" value="Genomic_DNA"/>
</dbReference>
<feature type="coiled-coil region" evidence="3">
    <location>
        <begin position="124"/>
        <end position="185"/>
    </location>
</feature>
<evidence type="ECO:0000313" key="7">
    <source>
        <dbReference type="Proteomes" id="UP000183104"/>
    </source>
</evidence>
<reference evidence="7" key="1">
    <citation type="submission" date="2016-10" db="EMBL/GenBank/DDBJ databases">
        <authorList>
            <person name="Varghese N."/>
        </authorList>
    </citation>
    <scope>NUCLEOTIDE SEQUENCE [LARGE SCALE GENOMIC DNA]</scope>
    <source>
        <strain evidence="7">HL 19</strain>
    </source>
</reference>
<evidence type="ECO:0000259" key="4">
    <source>
        <dbReference type="Pfam" id="PF25876"/>
    </source>
</evidence>
<dbReference type="AlphaFoldDB" id="A0A0P9ERX4"/>
<protein>
    <submittedName>
        <fullName evidence="6">RND family efflux transporter, MFP subunit</fullName>
    </submittedName>
</protein>
<dbReference type="Gene3D" id="2.40.420.20">
    <property type="match status" value="1"/>
</dbReference>
<dbReference type="Pfam" id="PF25876">
    <property type="entry name" value="HH_MFP_RND"/>
    <property type="match status" value="1"/>
</dbReference>
<proteinExistence type="inferred from homology"/>
<dbReference type="GO" id="GO:1990961">
    <property type="term" value="P:xenobiotic detoxification by transmembrane export across the plasma membrane"/>
    <property type="evidence" value="ECO:0007669"/>
    <property type="project" value="InterPro"/>
</dbReference>
<dbReference type="SUPFAM" id="SSF111369">
    <property type="entry name" value="HlyD-like secretion proteins"/>
    <property type="match status" value="1"/>
</dbReference>
<dbReference type="PANTHER" id="PTHR30469:SF15">
    <property type="entry name" value="HLYD FAMILY OF SECRETION PROTEINS"/>
    <property type="match status" value="1"/>
</dbReference>
<comment type="similarity">
    <text evidence="1">Belongs to the membrane fusion protein (MFP) (TC 8.A.1) family.</text>
</comment>
<dbReference type="GO" id="GO:0015562">
    <property type="term" value="F:efflux transmembrane transporter activity"/>
    <property type="evidence" value="ECO:0007669"/>
    <property type="project" value="TreeGrafter"/>
</dbReference>
<dbReference type="Gene3D" id="2.40.30.170">
    <property type="match status" value="1"/>
</dbReference>
<feature type="domain" description="CusB-like beta-barrel" evidence="5">
    <location>
        <begin position="241"/>
        <end position="311"/>
    </location>
</feature>
<dbReference type="Pfam" id="PF25954">
    <property type="entry name" value="Beta-barrel_RND_2"/>
    <property type="match status" value="1"/>
</dbReference>
<sequence>MSTPARLGFPLLVLALLAVGAAWWLDRLPFQQDSDTPPDEKPANRIAVEAAPVTTGAITDVRAFTGTLEPEQAFTLAPKTDGQLERIHVDIGDRVERGQVVAELDDDEARQDVAEAEALVAVGRAELSQAKADARLARRELERTERLAERDMASASALDTAEAEAEAKEAAVAVAEARLKQREAALSRTRVQLGHTRIRAHWPDGDATRLVGERMANPGDSIGAHEPLLSVVRTAPLTAVIQVPERDYPHLAKGQPATITTRALPGHRFEATIARIAPRFAEDSRRARVEVRAPNEERALKPGMFANVEVAVGTAEDTTLVPTEALVRRDGQPGVYRIRRSSPAKVEFVPVTTGIRNGERVQVVAPEDLDGRVVTLGQQLLEDGAPVTVAELPEL</sequence>
<dbReference type="InterPro" id="IPR030190">
    <property type="entry name" value="MacA_alpha-hairpin_sf"/>
</dbReference>
<dbReference type="GO" id="GO:1990281">
    <property type="term" value="C:efflux pump complex"/>
    <property type="evidence" value="ECO:0007669"/>
    <property type="project" value="TreeGrafter"/>
</dbReference>